<dbReference type="RefSeq" id="XP_033429289.1">
    <property type="nucleotide sequence ID" value="XM_033567294.1"/>
</dbReference>
<dbReference type="Proteomes" id="UP000324241">
    <property type="component" value="Unassembled WGS sequence"/>
</dbReference>
<name>A0A5M9MSV5_9EURO</name>
<comment type="caution">
    <text evidence="3">The sequence shown here is derived from an EMBL/GenBank/DDBJ whole genome shotgun (WGS) entry which is preliminary data.</text>
</comment>
<organism evidence="3 4">
    <name type="scientific">Aspergillus tanneri</name>
    <dbReference type="NCBI Taxonomy" id="1220188"/>
    <lineage>
        <taxon>Eukaryota</taxon>
        <taxon>Fungi</taxon>
        <taxon>Dikarya</taxon>
        <taxon>Ascomycota</taxon>
        <taxon>Pezizomycotina</taxon>
        <taxon>Eurotiomycetes</taxon>
        <taxon>Eurotiomycetidae</taxon>
        <taxon>Eurotiales</taxon>
        <taxon>Aspergillaceae</taxon>
        <taxon>Aspergillus</taxon>
        <taxon>Aspergillus subgen. Circumdati</taxon>
    </lineage>
</organism>
<proteinExistence type="predicted"/>
<feature type="compositionally biased region" description="Low complexity" evidence="1">
    <location>
        <begin position="98"/>
        <end position="123"/>
    </location>
</feature>
<feature type="compositionally biased region" description="Low complexity" evidence="1">
    <location>
        <begin position="69"/>
        <end position="79"/>
    </location>
</feature>
<evidence type="ECO:0000313" key="4">
    <source>
        <dbReference type="Proteomes" id="UP000324241"/>
    </source>
</evidence>
<dbReference type="InterPro" id="IPR020999">
    <property type="entry name" value="Chitin_synth_reg_RCR"/>
</dbReference>
<dbReference type="Pfam" id="PF12273">
    <property type="entry name" value="RCR"/>
    <property type="match status" value="1"/>
</dbReference>
<dbReference type="PANTHER" id="PTHR28187:SF1">
    <property type="entry name" value="PROTEIN RCR1-RELATED"/>
    <property type="match status" value="1"/>
</dbReference>
<dbReference type="EMBL" id="QUQM01000001">
    <property type="protein sequence ID" value="KAA8649928.1"/>
    <property type="molecule type" value="Genomic_DNA"/>
</dbReference>
<dbReference type="PANTHER" id="PTHR28187">
    <property type="entry name" value="PROTEIN RCR1-RELATED"/>
    <property type="match status" value="1"/>
</dbReference>
<keyword evidence="2" id="KW-0472">Membrane</keyword>
<evidence type="ECO:0000256" key="1">
    <source>
        <dbReference type="SAM" id="MobiDB-lite"/>
    </source>
</evidence>
<protein>
    <submittedName>
        <fullName evidence="3">Uncharacterized protein</fullName>
    </submittedName>
</protein>
<sequence>MAYCRDRFGNLYRCRSSWSNWGRWVLLGIIIFVGVVAFFLFACASARKRRRHGQKPMYGTGWIAPNTGAQWQQPQQYPNQAPPAPPGYQPQQPPPQSYPANYGQNQGYFGQNQGYNQGYPGPQEYGLQQPPNAYAREGVYSPPAGPPPGNYK</sequence>
<feature type="transmembrane region" description="Helical" evidence="2">
    <location>
        <begin position="24"/>
        <end position="46"/>
    </location>
</feature>
<feature type="compositionally biased region" description="Pro residues" evidence="1">
    <location>
        <begin position="80"/>
        <end position="97"/>
    </location>
</feature>
<evidence type="ECO:0000313" key="3">
    <source>
        <dbReference type="EMBL" id="KAA8649928.1"/>
    </source>
</evidence>
<dbReference type="GO" id="GO:0016192">
    <property type="term" value="P:vesicle-mediated transport"/>
    <property type="evidence" value="ECO:0007669"/>
    <property type="project" value="TreeGrafter"/>
</dbReference>
<dbReference type="GeneID" id="54325309"/>
<feature type="compositionally biased region" description="Pro residues" evidence="1">
    <location>
        <begin position="143"/>
        <end position="152"/>
    </location>
</feature>
<feature type="region of interest" description="Disordered" evidence="1">
    <location>
        <begin position="52"/>
        <end position="152"/>
    </location>
</feature>
<gene>
    <name evidence="3" type="ORF">ATNIH1004_002607</name>
</gene>
<keyword evidence="2" id="KW-0812">Transmembrane</keyword>
<evidence type="ECO:0000256" key="2">
    <source>
        <dbReference type="SAM" id="Phobius"/>
    </source>
</evidence>
<keyword evidence="2" id="KW-1133">Transmembrane helix</keyword>
<reference evidence="3 4" key="1">
    <citation type="submission" date="2019-08" db="EMBL/GenBank/DDBJ databases">
        <title>The genome sequence of a newly discovered highly antifungal drug resistant Aspergillus species, Aspergillus tanneri NIH 1004.</title>
        <authorList>
            <person name="Mounaud S."/>
            <person name="Singh I."/>
            <person name="Joardar V."/>
            <person name="Pakala S."/>
            <person name="Pakala S."/>
            <person name="Venepally P."/>
            <person name="Chung J.K."/>
            <person name="Losada L."/>
            <person name="Nierman W.C."/>
        </authorList>
    </citation>
    <scope>NUCLEOTIDE SEQUENCE [LARGE SCALE GENOMIC DNA]</scope>
    <source>
        <strain evidence="3 4">NIH1004</strain>
    </source>
</reference>
<accession>A0A5M9MSV5</accession>
<dbReference type="AlphaFoldDB" id="A0A5M9MSV5"/>